<evidence type="ECO:0000313" key="2">
    <source>
        <dbReference type="Proteomes" id="UP000677054"/>
    </source>
</evidence>
<name>A0A7R8X7D4_9CRUS</name>
<evidence type="ECO:0000313" key="1">
    <source>
        <dbReference type="EMBL" id="CAD7241945.1"/>
    </source>
</evidence>
<keyword evidence="2" id="KW-1185">Reference proteome</keyword>
<reference evidence="1" key="1">
    <citation type="submission" date="2020-11" db="EMBL/GenBank/DDBJ databases">
        <authorList>
            <person name="Tran Van P."/>
        </authorList>
    </citation>
    <scope>NUCLEOTIDE SEQUENCE</scope>
</reference>
<gene>
    <name evidence="1" type="ORF">DSTB1V02_LOCUS1921</name>
</gene>
<dbReference type="AlphaFoldDB" id="A0A7R8X7D4"/>
<dbReference type="Proteomes" id="UP000677054">
    <property type="component" value="Unassembled WGS sequence"/>
</dbReference>
<dbReference type="EMBL" id="CAJPEV010000197">
    <property type="protein sequence ID" value="CAG0882195.1"/>
    <property type="molecule type" value="Genomic_DNA"/>
</dbReference>
<sequence>MCFVVQKTSEPFYTGGKVQPGPVLDSHAVRMGCSSGSQPVLCPDFIHAKRLSVLHASHSLLNFLHIEAVLRVASASAVGGFQSASKCSFHLPLFNRYRVPQFGRNYHSRSAFASTQYQSDCQLPVTDG</sequence>
<proteinExistence type="predicted"/>
<accession>A0A7R8X7D4</accession>
<protein>
    <submittedName>
        <fullName evidence="1">Uncharacterized protein</fullName>
    </submittedName>
</protein>
<organism evidence="1">
    <name type="scientific">Darwinula stevensoni</name>
    <dbReference type="NCBI Taxonomy" id="69355"/>
    <lineage>
        <taxon>Eukaryota</taxon>
        <taxon>Metazoa</taxon>
        <taxon>Ecdysozoa</taxon>
        <taxon>Arthropoda</taxon>
        <taxon>Crustacea</taxon>
        <taxon>Oligostraca</taxon>
        <taxon>Ostracoda</taxon>
        <taxon>Podocopa</taxon>
        <taxon>Podocopida</taxon>
        <taxon>Darwinulocopina</taxon>
        <taxon>Darwinuloidea</taxon>
        <taxon>Darwinulidae</taxon>
        <taxon>Darwinula</taxon>
    </lineage>
</organism>
<dbReference type="EMBL" id="LR899714">
    <property type="protein sequence ID" value="CAD7241945.1"/>
    <property type="molecule type" value="Genomic_DNA"/>
</dbReference>